<reference evidence="1 2" key="1">
    <citation type="submission" date="2024-10" db="EMBL/GenBank/DDBJ databases">
        <title>The Natural Products Discovery Center: Release of the First 8490 Sequenced Strains for Exploring Actinobacteria Biosynthetic Diversity.</title>
        <authorList>
            <person name="Kalkreuter E."/>
            <person name="Kautsar S.A."/>
            <person name="Yang D."/>
            <person name="Bader C.D."/>
            <person name="Teijaro C.N."/>
            <person name="Fluegel L."/>
            <person name="Davis C.M."/>
            <person name="Simpson J.R."/>
            <person name="Lauterbach L."/>
            <person name="Steele A.D."/>
            <person name="Gui C."/>
            <person name="Meng S."/>
            <person name="Li G."/>
            <person name="Viehrig K."/>
            <person name="Ye F."/>
            <person name="Su P."/>
            <person name="Kiefer A.F."/>
            <person name="Nichols A."/>
            <person name="Cepeda A.J."/>
            <person name="Yan W."/>
            <person name="Fan B."/>
            <person name="Jiang Y."/>
            <person name="Adhikari A."/>
            <person name="Zheng C.-J."/>
            <person name="Schuster L."/>
            <person name="Cowan T.M."/>
            <person name="Smanski M.J."/>
            <person name="Chevrette M.G."/>
            <person name="De Carvalho L.P.S."/>
            <person name="Shen B."/>
        </authorList>
    </citation>
    <scope>NUCLEOTIDE SEQUENCE [LARGE SCALE GENOMIC DNA]</scope>
    <source>
        <strain evidence="1 2">NPDC002593</strain>
    </source>
</reference>
<evidence type="ECO:0008006" key="3">
    <source>
        <dbReference type="Google" id="ProtNLM"/>
    </source>
</evidence>
<comment type="caution">
    <text evidence="1">The sequence shown here is derived from an EMBL/GenBank/DDBJ whole genome shotgun (WGS) entry which is preliminary data.</text>
</comment>
<dbReference type="EMBL" id="JBIAQY010000005">
    <property type="protein sequence ID" value="MFF3569514.1"/>
    <property type="molecule type" value="Genomic_DNA"/>
</dbReference>
<evidence type="ECO:0000313" key="2">
    <source>
        <dbReference type="Proteomes" id="UP001601992"/>
    </source>
</evidence>
<protein>
    <recommendedName>
        <fullName evidence="3">MacB-like periplasmic core domain-containing protein</fullName>
    </recommendedName>
</protein>
<evidence type="ECO:0000313" key="1">
    <source>
        <dbReference type="EMBL" id="MFF3569514.1"/>
    </source>
</evidence>
<dbReference type="Proteomes" id="UP001601992">
    <property type="component" value="Unassembled WGS sequence"/>
</dbReference>
<gene>
    <name evidence="1" type="ORF">ACFYXQ_17230</name>
</gene>
<name>A0ABW6RZW4_9NOCA</name>
<keyword evidence="2" id="KW-1185">Reference proteome</keyword>
<organism evidence="1 2">
    <name type="scientific">Nocardia jiangxiensis</name>
    <dbReference type="NCBI Taxonomy" id="282685"/>
    <lineage>
        <taxon>Bacteria</taxon>
        <taxon>Bacillati</taxon>
        <taxon>Actinomycetota</taxon>
        <taxon>Actinomycetes</taxon>
        <taxon>Mycobacteriales</taxon>
        <taxon>Nocardiaceae</taxon>
        <taxon>Nocardia</taxon>
    </lineage>
</organism>
<sequence length="218" mass="24165">MFQDLTDFEVVPTYKIREVTFDINSSGGSESVARMVAGKYDEFMNPYTVFVGPGLETVAGAIVNNQAYDKDGVRIGGLDYKYVRHMNSGADITFRQNDMVELVGKQVGMLGKIRDLPLVGVIDNSDFVGGVVQLRYRFRGSGSPGFEMTKAAGVSNRYRFSVHDPKINRLMVLACYALLEGQTSKNPMKGVNEFARGFTADYWRGPKRGRSRSSGDNK</sequence>
<dbReference type="RefSeq" id="WP_387404238.1">
    <property type="nucleotide sequence ID" value="NZ_JBIAQY010000005.1"/>
</dbReference>
<accession>A0ABW6RZW4</accession>
<proteinExistence type="predicted"/>